<evidence type="ECO:0000256" key="1">
    <source>
        <dbReference type="SAM" id="MobiDB-lite"/>
    </source>
</evidence>
<gene>
    <name evidence="2" type="ORF">K460DRAFT_363765</name>
</gene>
<proteinExistence type="predicted"/>
<organism evidence="2 3">
    <name type="scientific">Cucurbitaria berberidis CBS 394.84</name>
    <dbReference type="NCBI Taxonomy" id="1168544"/>
    <lineage>
        <taxon>Eukaryota</taxon>
        <taxon>Fungi</taxon>
        <taxon>Dikarya</taxon>
        <taxon>Ascomycota</taxon>
        <taxon>Pezizomycotina</taxon>
        <taxon>Dothideomycetes</taxon>
        <taxon>Pleosporomycetidae</taxon>
        <taxon>Pleosporales</taxon>
        <taxon>Pleosporineae</taxon>
        <taxon>Cucurbitariaceae</taxon>
        <taxon>Cucurbitaria</taxon>
    </lineage>
</organism>
<dbReference type="GeneID" id="63850133"/>
<reference evidence="2" key="1">
    <citation type="submission" date="2020-01" db="EMBL/GenBank/DDBJ databases">
        <authorList>
            <consortium name="DOE Joint Genome Institute"/>
            <person name="Haridas S."/>
            <person name="Albert R."/>
            <person name="Binder M."/>
            <person name="Bloem J."/>
            <person name="Labutti K."/>
            <person name="Salamov A."/>
            <person name="Andreopoulos B."/>
            <person name="Baker S.E."/>
            <person name="Barry K."/>
            <person name="Bills G."/>
            <person name="Bluhm B.H."/>
            <person name="Cannon C."/>
            <person name="Castanera R."/>
            <person name="Culley D.E."/>
            <person name="Daum C."/>
            <person name="Ezra D."/>
            <person name="Gonzalez J.B."/>
            <person name="Henrissat B."/>
            <person name="Kuo A."/>
            <person name="Liang C."/>
            <person name="Lipzen A."/>
            <person name="Lutzoni F."/>
            <person name="Magnuson J."/>
            <person name="Mondo S."/>
            <person name="Nolan M."/>
            <person name="Ohm R."/>
            <person name="Pangilinan J."/>
            <person name="Park H.-J."/>
            <person name="Ramirez L."/>
            <person name="Alfaro M."/>
            <person name="Sun H."/>
            <person name="Tritt A."/>
            <person name="Yoshinaga Y."/>
            <person name="Zwiers L.-H."/>
            <person name="Turgeon B.G."/>
            <person name="Goodwin S.B."/>
            <person name="Spatafora J.W."/>
            <person name="Crous P.W."/>
            <person name="Grigoriev I.V."/>
        </authorList>
    </citation>
    <scope>NUCLEOTIDE SEQUENCE</scope>
    <source>
        <strain evidence="2">CBS 394.84</strain>
    </source>
</reference>
<feature type="region of interest" description="Disordered" evidence="1">
    <location>
        <begin position="1"/>
        <end position="214"/>
    </location>
</feature>
<dbReference type="SMART" id="SM00384">
    <property type="entry name" value="AT_hook"/>
    <property type="match status" value="7"/>
</dbReference>
<dbReference type="InterPro" id="IPR017956">
    <property type="entry name" value="AT_hook_DNA-bd_motif"/>
</dbReference>
<dbReference type="Pfam" id="PF02178">
    <property type="entry name" value="AT_hook"/>
    <property type="match status" value="7"/>
</dbReference>
<dbReference type="RefSeq" id="XP_040790287.1">
    <property type="nucleotide sequence ID" value="XM_040932882.1"/>
</dbReference>
<dbReference type="PRINTS" id="PR00929">
    <property type="entry name" value="ATHOOK"/>
</dbReference>
<feature type="region of interest" description="Disordered" evidence="1">
    <location>
        <begin position="252"/>
        <end position="322"/>
    </location>
</feature>
<feature type="compositionally biased region" description="Acidic residues" evidence="1">
    <location>
        <begin position="262"/>
        <end position="277"/>
    </location>
</feature>
<dbReference type="GO" id="GO:0003677">
    <property type="term" value="F:DNA binding"/>
    <property type="evidence" value="ECO:0007669"/>
    <property type="project" value="InterPro"/>
</dbReference>
<keyword evidence="3" id="KW-1185">Reference proteome</keyword>
<sequence length="405" mass="43763">MVGGRGRPKKIALPETAPVVANSTPSKRGRPAKADVIEDIAEPAKKRGRPAKADVVEATAEPAKKRGRPAKAQPEEQAPAIEETPRRGRHSFIAPQPEPVAEALTPTPKKRAGRPRKEESAVEDAPAQKKRGRPAKSAALNLVGSPRVDKRSSPRSKTAPAAGTDRLRTRLPPTREIAKKEPAPSTAKRGRPRKVAVDAPAPKKAAAGRKASKAAIVKPVKLAAPRKRRGYTTIEVPDKFAAQIQELLQQLLDGSTSGPAPVEEEEEETEEDADIGTEENVPVTSDIVGEEDQEEEGSFISEQIEASGDEAEIQEDFQDDEFEDGVQEQTLGPDEEVEIELSMQKVIGIEQGADDTEVSYRQEIDEQLLVRTEGSDDPQSVYEDGDDDDRVVSEPSKLAISSVFG</sequence>
<name>A0A9P4GLM8_9PLEO</name>
<accession>A0A9P4GLM8</accession>
<dbReference type="Proteomes" id="UP000800039">
    <property type="component" value="Unassembled WGS sequence"/>
</dbReference>
<dbReference type="OrthoDB" id="3798269at2759"/>
<feature type="compositionally biased region" description="Basic residues" evidence="1">
    <location>
        <begin position="1"/>
        <end position="10"/>
    </location>
</feature>
<comment type="caution">
    <text evidence="2">The sequence shown here is derived from an EMBL/GenBank/DDBJ whole genome shotgun (WGS) entry which is preliminary data.</text>
</comment>
<feature type="compositionally biased region" description="Acidic residues" evidence="1">
    <location>
        <begin position="288"/>
        <end position="297"/>
    </location>
</feature>
<dbReference type="EMBL" id="ML976615">
    <property type="protein sequence ID" value="KAF1847724.1"/>
    <property type="molecule type" value="Genomic_DNA"/>
</dbReference>
<feature type="region of interest" description="Disordered" evidence="1">
    <location>
        <begin position="367"/>
        <end position="405"/>
    </location>
</feature>
<feature type="compositionally biased region" description="Low complexity" evidence="1">
    <location>
        <begin position="70"/>
        <end position="82"/>
    </location>
</feature>
<evidence type="ECO:0000313" key="3">
    <source>
        <dbReference type="Proteomes" id="UP000800039"/>
    </source>
</evidence>
<feature type="compositionally biased region" description="Acidic residues" evidence="1">
    <location>
        <begin position="307"/>
        <end position="322"/>
    </location>
</feature>
<dbReference type="AlphaFoldDB" id="A0A9P4GLM8"/>
<protein>
    <submittedName>
        <fullName evidence="2">Uncharacterized protein</fullName>
    </submittedName>
</protein>
<evidence type="ECO:0000313" key="2">
    <source>
        <dbReference type="EMBL" id="KAF1847724.1"/>
    </source>
</evidence>